<proteinExistence type="predicted"/>
<organism evidence="1 2">
    <name type="scientific">Podarcis lilfordi</name>
    <name type="common">Lilford's wall lizard</name>
    <dbReference type="NCBI Taxonomy" id="74358"/>
    <lineage>
        <taxon>Eukaryota</taxon>
        <taxon>Metazoa</taxon>
        <taxon>Chordata</taxon>
        <taxon>Craniata</taxon>
        <taxon>Vertebrata</taxon>
        <taxon>Euteleostomi</taxon>
        <taxon>Lepidosauria</taxon>
        <taxon>Squamata</taxon>
        <taxon>Bifurcata</taxon>
        <taxon>Unidentata</taxon>
        <taxon>Episquamata</taxon>
        <taxon>Laterata</taxon>
        <taxon>Lacertibaenia</taxon>
        <taxon>Lacertidae</taxon>
        <taxon>Podarcis</taxon>
    </lineage>
</organism>
<name>A0AA35L6J6_9SAUR</name>
<keyword evidence="2" id="KW-1185">Reference proteome</keyword>
<evidence type="ECO:0000313" key="1">
    <source>
        <dbReference type="EMBL" id="CAI5790173.1"/>
    </source>
</evidence>
<reference evidence="1" key="1">
    <citation type="submission" date="2022-12" db="EMBL/GenBank/DDBJ databases">
        <authorList>
            <person name="Alioto T."/>
            <person name="Alioto T."/>
            <person name="Gomez Garrido J."/>
        </authorList>
    </citation>
    <scope>NUCLEOTIDE SEQUENCE</scope>
</reference>
<accession>A0AA35L6J6</accession>
<dbReference type="EMBL" id="OX395138">
    <property type="protein sequence ID" value="CAI5790173.1"/>
    <property type="molecule type" value="Genomic_DNA"/>
</dbReference>
<evidence type="ECO:0000313" key="2">
    <source>
        <dbReference type="Proteomes" id="UP001178461"/>
    </source>
</evidence>
<dbReference type="Proteomes" id="UP001178461">
    <property type="component" value="Chromosome 13"/>
</dbReference>
<gene>
    <name evidence="1" type="ORF">PODLI_1B013522</name>
</gene>
<sequence length="97" mass="11106">MTLSCLANGSTCVLTQYRTNMFVTPFVSYAVCIQCMGRDRAHCYCLSSRSSRESFLLGSEPLADIPRRKRSFVYGRTTKRIHLLWIREAWQGLSGTF</sequence>
<dbReference type="AlphaFoldDB" id="A0AA35L6J6"/>
<protein>
    <submittedName>
        <fullName evidence="1">Solute carrier family 24 member 2</fullName>
    </submittedName>
</protein>